<dbReference type="Pfam" id="PF13181">
    <property type="entry name" value="TPR_8"/>
    <property type="match status" value="1"/>
</dbReference>
<comment type="catalytic activity">
    <reaction evidence="1">
        <text>ATP + protein L-histidine = ADP + protein N-phospho-L-histidine.</text>
        <dbReference type="EC" id="2.7.13.3"/>
    </reaction>
</comment>
<dbReference type="Pfam" id="PF07568">
    <property type="entry name" value="HisKA_2"/>
    <property type="match status" value="1"/>
</dbReference>
<dbReference type="Proteomes" id="UP000324550">
    <property type="component" value="Unassembled WGS sequence"/>
</dbReference>
<organism evidence="11 12">
    <name type="scientific">Formosa maritima</name>
    <dbReference type="NCBI Taxonomy" id="2592046"/>
    <lineage>
        <taxon>Bacteria</taxon>
        <taxon>Pseudomonadati</taxon>
        <taxon>Bacteroidota</taxon>
        <taxon>Flavobacteriia</taxon>
        <taxon>Flavobacteriales</taxon>
        <taxon>Flavobacteriaceae</taxon>
        <taxon>Formosa</taxon>
    </lineage>
</organism>
<keyword evidence="3" id="KW-0597">Phosphoprotein</keyword>
<keyword evidence="9" id="KW-0812">Transmembrane</keyword>
<feature type="domain" description="Histidine kinase" evidence="10">
    <location>
        <begin position="478"/>
        <end position="672"/>
    </location>
</feature>
<keyword evidence="7" id="KW-0067">ATP-binding</keyword>
<dbReference type="SMART" id="SM00028">
    <property type="entry name" value="TPR"/>
    <property type="match status" value="6"/>
</dbReference>
<dbReference type="OrthoDB" id="9767435at2"/>
<dbReference type="PROSITE" id="PS50109">
    <property type="entry name" value="HIS_KIN"/>
    <property type="match status" value="1"/>
</dbReference>
<dbReference type="InterPro" id="IPR005467">
    <property type="entry name" value="His_kinase_dom"/>
</dbReference>
<dbReference type="Gene3D" id="3.30.450.20">
    <property type="entry name" value="PAS domain"/>
    <property type="match status" value="1"/>
</dbReference>
<dbReference type="Gene3D" id="3.30.565.10">
    <property type="entry name" value="Histidine kinase-like ATPase, C-terminal domain"/>
    <property type="match status" value="1"/>
</dbReference>
<evidence type="ECO:0000256" key="6">
    <source>
        <dbReference type="ARBA" id="ARBA00022777"/>
    </source>
</evidence>
<accession>A0A5D0GEQ7</accession>
<comment type="caution">
    <text evidence="11">The sequence shown here is derived from an EMBL/GenBank/DDBJ whole genome shotgun (WGS) entry which is preliminary data.</text>
</comment>
<evidence type="ECO:0000256" key="5">
    <source>
        <dbReference type="ARBA" id="ARBA00022741"/>
    </source>
</evidence>
<dbReference type="AlphaFoldDB" id="A0A5D0GEQ7"/>
<keyword evidence="4" id="KW-0808">Transferase</keyword>
<dbReference type="InterPro" id="IPR019734">
    <property type="entry name" value="TPR_rpt"/>
</dbReference>
<keyword evidence="12" id="KW-1185">Reference proteome</keyword>
<feature type="coiled-coil region" evidence="8">
    <location>
        <begin position="274"/>
        <end position="311"/>
    </location>
</feature>
<feature type="coiled-coil region" evidence="8">
    <location>
        <begin position="448"/>
        <end position="478"/>
    </location>
</feature>
<protein>
    <recommendedName>
        <fullName evidence="2">histidine kinase</fullName>
        <ecNumber evidence="2">2.7.13.3</ecNumber>
    </recommendedName>
</protein>
<dbReference type="InterPro" id="IPR036890">
    <property type="entry name" value="HATPase_C_sf"/>
</dbReference>
<dbReference type="SMART" id="SM00387">
    <property type="entry name" value="HATPase_c"/>
    <property type="match status" value="1"/>
</dbReference>
<dbReference type="EMBL" id="VSFC01000022">
    <property type="protein sequence ID" value="TYA57488.1"/>
    <property type="molecule type" value="Genomic_DNA"/>
</dbReference>
<dbReference type="GO" id="GO:0005524">
    <property type="term" value="F:ATP binding"/>
    <property type="evidence" value="ECO:0007669"/>
    <property type="project" value="UniProtKB-KW"/>
</dbReference>
<dbReference type="Pfam" id="PF02518">
    <property type="entry name" value="HATPase_c"/>
    <property type="match status" value="1"/>
</dbReference>
<evidence type="ECO:0000256" key="2">
    <source>
        <dbReference type="ARBA" id="ARBA00012438"/>
    </source>
</evidence>
<reference evidence="11 12" key="1">
    <citation type="submission" date="2019-08" db="EMBL/GenBank/DDBJ databases">
        <title>Formosa sediminis sp. nov., isolated from marine sediment.</title>
        <authorList>
            <person name="Cao W.R."/>
        </authorList>
    </citation>
    <scope>NUCLEOTIDE SEQUENCE [LARGE SCALE GENOMIC DNA]</scope>
    <source>
        <strain evidence="11 12">1494</strain>
    </source>
</reference>
<evidence type="ECO:0000313" key="11">
    <source>
        <dbReference type="EMBL" id="TYA57488.1"/>
    </source>
</evidence>
<keyword evidence="9" id="KW-0472">Membrane</keyword>
<keyword evidence="9" id="KW-1133">Transmembrane helix</keyword>
<evidence type="ECO:0000256" key="1">
    <source>
        <dbReference type="ARBA" id="ARBA00000085"/>
    </source>
</evidence>
<proteinExistence type="predicted"/>
<dbReference type="GO" id="GO:0004673">
    <property type="term" value="F:protein histidine kinase activity"/>
    <property type="evidence" value="ECO:0007669"/>
    <property type="project" value="UniProtKB-EC"/>
</dbReference>
<dbReference type="PANTHER" id="PTHR41523:SF8">
    <property type="entry name" value="ETHYLENE RESPONSE SENSOR PROTEIN"/>
    <property type="match status" value="1"/>
</dbReference>
<evidence type="ECO:0000256" key="9">
    <source>
        <dbReference type="SAM" id="Phobius"/>
    </source>
</evidence>
<dbReference type="InterPro" id="IPR003594">
    <property type="entry name" value="HATPase_dom"/>
</dbReference>
<feature type="transmembrane region" description="Helical" evidence="9">
    <location>
        <begin position="428"/>
        <end position="448"/>
    </location>
</feature>
<dbReference type="EC" id="2.7.13.3" evidence="2"/>
<dbReference type="Gene3D" id="1.25.40.10">
    <property type="entry name" value="Tetratricopeptide repeat domain"/>
    <property type="match status" value="3"/>
</dbReference>
<evidence type="ECO:0000256" key="3">
    <source>
        <dbReference type="ARBA" id="ARBA00022553"/>
    </source>
</evidence>
<dbReference type="SUPFAM" id="SSF48452">
    <property type="entry name" value="TPR-like"/>
    <property type="match status" value="2"/>
</dbReference>
<evidence type="ECO:0000256" key="8">
    <source>
        <dbReference type="SAM" id="Coils"/>
    </source>
</evidence>
<sequence length="672" mass="76665">MKTNKLKPFELFCATLICCAKNATPYFERHLNSKIIRYLFLVLLLSSYQFSFTQNQNIDSLFNLLQNEKDNNVKLQLLNELVTLQSQTDFKKALAYSSQGIFLSKKTNNKKWLPQFHEMQGRMYANLLELDSASNYFNKALEGYKSINNKKGQATTLFKIGWVHKRKGEIEEALKVDLDALTLMESINDKIGIAGAYSRISEDLNRQERHQEALDYALKTIELCQKNKLENELVYAYTSAGDTYIAMGKNQESFNYYDLALNLARALNFSTFDLLNFTNNRANALKRMENYQEAKTEYESALKKAKEVNYENAIYVITANLGEVNLLLGNYEEALIYQLLTVNLQEANGDVSNLTENYDHVSSIYEKLNNYPKALEYQKKARSMRDSIVSLESDKAMSNLLTQYETRKKEETIKTQEAKISQQEKTQLLYIVIAALLTLSLIGMFTSMRNIRKKRKKLQTLNLELETKNKQNELLLKEIHHRVKNNLELVKSLIALQSAQLEDSATKDAMIASQNRVQSMGIIHQKLYQGENLGSIEMKDYFLNLSEGILDTFNSEDQIKIECAMDNLELDVDTAVPIGLIVNELLTNALKYAFPDNKKGNIQISLMQDKPDVLTLKVVDDGIGKIDGLSPKGTGFGSQLIKLLTQQLNGEMQEENNNGTSVLFHFKLHHAA</sequence>
<dbReference type="SUPFAM" id="SSF55874">
    <property type="entry name" value="ATPase domain of HSP90 chaperone/DNA topoisomerase II/histidine kinase"/>
    <property type="match status" value="1"/>
</dbReference>
<keyword evidence="6" id="KW-0418">Kinase</keyword>
<evidence type="ECO:0000259" key="10">
    <source>
        <dbReference type="PROSITE" id="PS50109"/>
    </source>
</evidence>
<keyword evidence="8" id="KW-0175">Coiled coil</keyword>
<evidence type="ECO:0000313" key="12">
    <source>
        <dbReference type="Proteomes" id="UP000324550"/>
    </source>
</evidence>
<keyword evidence="5" id="KW-0547">Nucleotide-binding</keyword>
<gene>
    <name evidence="11" type="ORF">FVF61_04480</name>
</gene>
<dbReference type="InterPro" id="IPR011495">
    <property type="entry name" value="Sig_transdc_His_kin_sub2_dim/P"/>
</dbReference>
<dbReference type="PANTHER" id="PTHR41523">
    <property type="entry name" value="TWO-COMPONENT SYSTEM SENSOR PROTEIN"/>
    <property type="match status" value="1"/>
</dbReference>
<dbReference type="InterPro" id="IPR011990">
    <property type="entry name" value="TPR-like_helical_dom_sf"/>
</dbReference>
<evidence type="ECO:0000256" key="4">
    <source>
        <dbReference type="ARBA" id="ARBA00022679"/>
    </source>
</evidence>
<name>A0A5D0GEQ7_9FLAO</name>
<dbReference type="RefSeq" id="WP_148453803.1">
    <property type="nucleotide sequence ID" value="NZ_VSFC01000022.1"/>
</dbReference>
<evidence type="ECO:0000256" key="7">
    <source>
        <dbReference type="ARBA" id="ARBA00022840"/>
    </source>
</evidence>